<protein>
    <submittedName>
        <fullName evidence="2">Uncharacterized protein</fullName>
    </submittedName>
</protein>
<keyword evidence="1" id="KW-1133">Transmembrane helix</keyword>
<evidence type="ECO:0000256" key="1">
    <source>
        <dbReference type="SAM" id="Phobius"/>
    </source>
</evidence>
<dbReference type="AlphaFoldDB" id="A0A448L4H5"/>
<organism evidence="2 3">
    <name type="scientific">Segatella oris</name>
    <dbReference type="NCBI Taxonomy" id="28135"/>
    <lineage>
        <taxon>Bacteria</taxon>
        <taxon>Pseudomonadati</taxon>
        <taxon>Bacteroidota</taxon>
        <taxon>Bacteroidia</taxon>
        <taxon>Bacteroidales</taxon>
        <taxon>Prevotellaceae</taxon>
        <taxon>Segatella</taxon>
    </lineage>
</organism>
<dbReference type="KEGG" id="poc:NCTC13071_00869"/>
<keyword evidence="1" id="KW-0472">Membrane</keyword>
<evidence type="ECO:0000313" key="2">
    <source>
        <dbReference type="EMBL" id="VEH14883.1"/>
    </source>
</evidence>
<dbReference type="EMBL" id="LR134384">
    <property type="protein sequence ID" value="VEH14883.1"/>
    <property type="molecule type" value="Genomic_DNA"/>
</dbReference>
<keyword evidence="1" id="KW-0812">Transmembrane</keyword>
<feature type="transmembrane region" description="Helical" evidence="1">
    <location>
        <begin position="21"/>
        <end position="47"/>
    </location>
</feature>
<evidence type="ECO:0000313" key="3">
    <source>
        <dbReference type="Proteomes" id="UP000274578"/>
    </source>
</evidence>
<sequence length="52" mass="6040">MHPLCVLGDGAKDLMLQDEQLCLYGTEILTVFTKIIYLFFVIVFYFLNSSIY</sequence>
<accession>A0A448L4H5</accession>
<reference evidence="2 3" key="1">
    <citation type="submission" date="2018-12" db="EMBL/GenBank/DDBJ databases">
        <authorList>
            <consortium name="Pathogen Informatics"/>
        </authorList>
    </citation>
    <scope>NUCLEOTIDE SEQUENCE [LARGE SCALE GENOMIC DNA]</scope>
    <source>
        <strain evidence="2 3">NCTC13071</strain>
    </source>
</reference>
<proteinExistence type="predicted"/>
<name>A0A448L4H5_9BACT</name>
<dbReference type="Proteomes" id="UP000274578">
    <property type="component" value="Chromosome 1"/>
</dbReference>
<gene>
    <name evidence="2" type="ORF">NCTC13071_00869</name>
</gene>